<reference evidence="2" key="1">
    <citation type="journal article" date="2019" name="Int. J. Syst. Evol. Microbiol.">
        <title>The Global Catalogue of Microorganisms (GCM) 10K type strain sequencing project: providing services to taxonomists for standard genome sequencing and annotation.</title>
        <authorList>
            <consortium name="The Broad Institute Genomics Platform"/>
            <consortium name="The Broad Institute Genome Sequencing Center for Infectious Disease"/>
            <person name="Wu L."/>
            <person name="Ma J."/>
        </authorList>
    </citation>
    <scope>NUCLEOTIDE SEQUENCE [LARGE SCALE GENOMIC DNA]</scope>
    <source>
        <strain evidence="2">IBRC-M 10906</strain>
    </source>
</reference>
<comment type="caution">
    <text evidence="1">The sequence shown here is derived from an EMBL/GenBank/DDBJ whole genome shotgun (WGS) entry which is preliminary data.</text>
</comment>
<sequence length="101" mass="10582">MLPAPSPTALIRARGLLDAVLANDAERYFAVMASDHDDPESSPYETFTAVLSWAVALLSSTADLAKAAEVEGVAHLEGAELVERVLDDHLAALVAAATAEH</sequence>
<dbReference type="RefSeq" id="WP_377386531.1">
    <property type="nucleotide sequence ID" value="NZ_JBHSAN010000006.1"/>
</dbReference>
<dbReference type="EMBL" id="JBHUOF010000007">
    <property type="protein sequence ID" value="MFD2799072.1"/>
    <property type="molecule type" value="Genomic_DNA"/>
</dbReference>
<evidence type="ECO:0000313" key="1">
    <source>
        <dbReference type="EMBL" id="MFD2799072.1"/>
    </source>
</evidence>
<organism evidence="1 2">
    <name type="scientific">Prauserella oleivorans</name>
    <dbReference type="NCBI Taxonomy" id="1478153"/>
    <lineage>
        <taxon>Bacteria</taxon>
        <taxon>Bacillati</taxon>
        <taxon>Actinomycetota</taxon>
        <taxon>Actinomycetes</taxon>
        <taxon>Pseudonocardiales</taxon>
        <taxon>Pseudonocardiaceae</taxon>
        <taxon>Prauserella</taxon>
    </lineage>
</organism>
<gene>
    <name evidence="1" type="ORF">ACFS2C_06675</name>
</gene>
<evidence type="ECO:0000313" key="2">
    <source>
        <dbReference type="Proteomes" id="UP001597478"/>
    </source>
</evidence>
<protein>
    <submittedName>
        <fullName evidence="1">Uncharacterized protein</fullName>
    </submittedName>
</protein>
<dbReference type="Proteomes" id="UP001597478">
    <property type="component" value="Unassembled WGS sequence"/>
</dbReference>
<proteinExistence type="predicted"/>
<name>A0ABW5W7I1_9PSEU</name>
<accession>A0ABW5W7I1</accession>
<keyword evidence="2" id="KW-1185">Reference proteome</keyword>